<keyword evidence="3" id="KW-1185">Reference proteome</keyword>
<protein>
    <submittedName>
        <fullName evidence="2">PAG15 phospholipase</fullName>
    </submittedName>
</protein>
<dbReference type="AlphaFoldDB" id="A0A836F5C8"/>
<dbReference type="GO" id="GO:0006629">
    <property type="term" value="P:lipid metabolic process"/>
    <property type="evidence" value="ECO:0007669"/>
    <property type="project" value="InterPro"/>
</dbReference>
<dbReference type="SUPFAM" id="SSF53474">
    <property type="entry name" value="alpha/beta-Hydrolases"/>
    <property type="match status" value="1"/>
</dbReference>
<reference evidence="2 3" key="1">
    <citation type="submission" date="2020-02" db="EMBL/GenBank/DDBJ databases">
        <title>Relaxed selection underlies rapid genomic changes in the transitions from sociality to social parasitism in ants.</title>
        <authorList>
            <person name="Bi X."/>
        </authorList>
    </citation>
    <scope>NUCLEOTIDE SEQUENCE [LARGE SCALE GENOMIC DNA]</scope>
    <source>
        <strain evidence="2">BGI-DK2014b</strain>
        <tissue evidence="2">Whole body</tissue>
    </source>
</reference>
<name>A0A836F5C8_9HYME</name>
<feature type="non-terminal residue" evidence="2">
    <location>
        <position position="346"/>
    </location>
</feature>
<dbReference type="EMBL" id="JAANIB010007267">
    <property type="protein sequence ID" value="KAG5326699.1"/>
    <property type="molecule type" value="Genomic_DNA"/>
</dbReference>
<evidence type="ECO:0000313" key="3">
    <source>
        <dbReference type="Proteomes" id="UP000670152"/>
    </source>
</evidence>
<feature type="chain" id="PRO_5032371072" evidence="1">
    <location>
        <begin position="23"/>
        <end position="346"/>
    </location>
</feature>
<evidence type="ECO:0000313" key="2">
    <source>
        <dbReference type="EMBL" id="KAG5326699.1"/>
    </source>
</evidence>
<dbReference type="InterPro" id="IPR029058">
    <property type="entry name" value="AB_hydrolase_fold"/>
</dbReference>
<proteinExistence type="predicted"/>
<dbReference type="InterPro" id="IPR003386">
    <property type="entry name" value="LACT/PDAT_acylTrfase"/>
</dbReference>
<organism evidence="2 3">
    <name type="scientific">Acromyrmex heyeri</name>
    <dbReference type="NCBI Taxonomy" id="230685"/>
    <lineage>
        <taxon>Eukaryota</taxon>
        <taxon>Metazoa</taxon>
        <taxon>Ecdysozoa</taxon>
        <taxon>Arthropoda</taxon>
        <taxon>Hexapoda</taxon>
        <taxon>Insecta</taxon>
        <taxon>Pterygota</taxon>
        <taxon>Neoptera</taxon>
        <taxon>Endopterygota</taxon>
        <taxon>Hymenoptera</taxon>
        <taxon>Apocrita</taxon>
        <taxon>Aculeata</taxon>
        <taxon>Formicoidea</taxon>
        <taxon>Formicidae</taxon>
        <taxon>Myrmicinae</taxon>
        <taxon>Acromyrmex</taxon>
    </lineage>
</organism>
<comment type="caution">
    <text evidence="2">The sequence shown here is derived from an EMBL/GenBank/DDBJ whole genome shotgun (WGS) entry which is preliminary data.</text>
</comment>
<dbReference type="OrthoDB" id="190846at2759"/>
<keyword evidence="1" id="KW-0732">Signal</keyword>
<dbReference type="Gene3D" id="3.40.50.1820">
    <property type="entry name" value="alpha/beta hydrolase"/>
    <property type="match status" value="1"/>
</dbReference>
<evidence type="ECO:0000256" key="1">
    <source>
        <dbReference type="SAM" id="SignalP"/>
    </source>
</evidence>
<dbReference type="Proteomes" id="UP000670152">
    <property type="component" value="Unassembled WGS sequence"/>
</dbReference>
<feature type="signal peptide" evidence="1">
    <location>
        <begin position="1"/>
        <end position="22"/>
    </location>
</feature>
<sequence length="346" mass="39444">MRLAALLSVIIVLSPTIQLVRPWHVKTKQISPVILVPGDGGSQVEARINKSSVVHYICAKISNDYFNLWLNMELLVPVVIDCFIDNLKLNYDNVTRTTSNQPGVDIRIPGWGNPFVVEYIDPSRASPGSYFKDIGNMLVNDLGYIRNLSIRGAPYDFRKGPSENEEFFAKLKTLVEETYIMNNNTPVTLLVHSMGGPMTLIMLQHQSQKWKDKYINAFITLSAVWAGSVKAIKVFAIGDDLGAYFLRESVLRDEQITSPSLGWLLPSKLLWKDTEILVQSDQKNYTLSNLQQYFIDIDVPNAWEFRKDNEKYQLDFTAPGVEVHCLYGNKVDTIVLQTRYEYKWLP</sequence>
<dbReference type="GO" id="GO:0008374">
    <property type="term" value="F:O-acyltransferase activity"/>
    <property type="evidence" value="ECO:0007669"/>
    <property type="project" value="InterPro"/>
</dbReference>
<dbReference type="Pfam" id="PF02450">
    <property type="entry name" value="LCAT"/>
    <property type="match status" value="1"/>
</dbReference>
<gene>
    <name evidence="2" type="primary">Pla2g15</name>
    <name evidence="2" type="ORF">G6Z77_0014403</name>
</gene>
<feature type="non-terminal residue" evidence="2">
    <location>
        <position position="1"/>
    </location>
</feature>
<dbReference type="PANTHER" id="PTHR11440">
    <property type="entry name" value="LECITHIN-CHOLESTEROL ACYLTRANSFERASE-RELATED"/>
    <property type="match status" value="1"/>
</dbReference>
<accession>A0A836F5C8</accession>